<dbReference type="SUPFAM" id="SSF51971">
    <property type="entry name" value="Nucleotide-binding domain"/>
    <property type="match status" value="1"/>
</dbReference>
<dbReference type="Gene3D" id="1.10.1060.10">
    <property type="entry name" value="Alpha-helical ferredoxin"/>
    <property type="match status" value="1"/>
</dbReference>
<reference evidence="2 3" key="1">
    <citation type="journal article" date="2019" name="PLoS Negl. Trop. Dis.">
        <title>Whole genome sequencing of Entamoeba nuttalli reveals mammalian host-related molecular signatures and a novel octapeptide-repeat surface protein.</title>
        <authorList>
            <person name="Tanaka M."/>
            <person name="Makiuchi T."/>
            <person name="Komiyama T."/>
            <person name="Shiina T."/>
            <person name="Osaki K."/>
            <person name="Tachibana H."/>
        </authorList>
    </citation>
    <scope>NUCLEOTIDE SEQUENCE [LARGE SCALE GENOMIC DNA]</scope>
    <source>
        <strain evidence="2 3">P19-061405</strain>
    </source>
</reference>
<dbReference type="SUPFAM" id="SSF46548">
    <property type="entry name" value="alpha-helical ferredoxin"/>
    <property type="match status" value="1"/>
</dbReference>
<dbReference type="Gene3D" id="3.50.50.60">
    <property type="entry name" value="FAD/NAD(P)-binding domain"/>
    <property type="match status" value="3"/>
</dbReference>
<keyword evidence="3" id="KW-1185">Reference proteome</keyword>
<evidence type="ECO:0000259" key="1">
    <source>
        <dbReference type="PROSITE" id="PS51379"/>
    </source>
</evidence>
<dbReference type="InterPro" id="IPR036188">
    <property type="entry name" value="FAD/NAD-bd_sf"/>
</dbReference>
<dbReference type="EMBL" id="BAAFRS010000274">
    <property type="protein sequence ID" value="GAB1226058.1"/>
    <property type="molecule type" value="Genomic_DNA"/>
</dbReference>
<dbReference type="PRINTS" id="PR00419">
    <property type="entry name" value="ADXRDTASE"/>
</dbReference>
<proteinExistence type="predicted"/>
<organism evidence="2 3">
    <name type="scientific">Entamoeba nuttalli</name>
    <dbReference type="NCBI Taxonomy" id="412467"/>
    <lineage>
        <taxon>Eukaryota</taxon>
        <taxon>Amoebozoa</taxon>
        <taxon>Evosea</taxon>
        <taxon>Archamoebae</taxon>
        <taxon>Mastigamoebida</taxon>
        <taxon>Entamoebidae</taxon>
        <taxon>Entamoeba</taxon>
    </lineage>
</organism>
<dbReference type="InterPro" id="IPR028261">
    <property type="entry name" value="DPD_II"/>
</dbReference>
<name>A0ABQ0DT81_9EUKA</name>
<sequence length="448" mass="49277">MKNFNITHVLKRNPEERINDWKEVVVGYSKEETIEEASRCLGCKKPGCVPTCPAHINIPEYIIHLKKGEFNEATHVILKDMPLLHICGRVCPHYCEKTCVKAKRGGELQIMELKRSAITYANEEDIKIDIAPDTGKKVAVVGSGPAGLAAAYFLRLKGHKVVVYEQKHKLGGMMILCIPPYRLPRDKLDEDIDRIKRLGIEFRTNAKVDDIPSLLNEYDAVFVGIGTLKRKVLGIPGEDLIGVEHVIPYLESINTFKRKTIGKKVAVVGAGFSAMDAVRVARRLGSEAFIIYRRSEHEMPASSSEIEEAKEEGVTMMTLCNPTKIIGDENGKVKGIECIKMKLGESDASGRAAPVPIPGSEFVIDCDMVIQAISQVVDLGCCPGVELTQYGTLKVDENYKTSINGLYAAGDCITGPKSIVDAVGDAHRASNAIHEYLTNLTITPMEQD</sequence>
<dbReference type="InterPro" id="IPR023753">
    <property type="entry name" value="FAD/NAD-binding_dom"/>
</dbReference>
<dbReference type="PANTHER" id="PTHR42783">
    <property type="entry name" value="GLUTAMATE SYNTHASE [NADPH] SMALL CHAIN"/>
    <property type="match status" value="1"/>
</dbReference>
<accession>A0ABQ0DT81</accession>
<comment type="caution">
    <text evidence="2">The sequence shown here is derived from an EMBL/GenBank/DDBJ whole genome shotgun (WGS) entry which is preliminary data.</text>
</comment>
<dbReference type="InterPro" id="IPR009051">
    <property type="entry name" value="Helical_ferredxn"/>
</dbReference>
<protein>
    <recommendedName>
        <fullName evidence="1">4Fe-4S ferredoxin-type domain-containing protein</fullName>
    </recommendedName>
</protein>
<evidence type="ECO:0000313" key="2">
    <source>
        <dbReference type="EMBL" id="GAB1226058.1"/>
    </source>
</evidence>
<dbReference type="PANTHER" id="PTHR42783:SF3">
    <property type="entry name" value="GLUTAMATE SYNTHASE [NADPH] SMALL CHAIN-RELATED"/>
    <property type="match status" value="1"/>
</dbReference>
<evidence type="ECO:0000313" key="3">
    <source>
        <dbReference type="Proteomes" id="UP001628156"/>
    </source>
</evidence>
<feature type="domain" description="4Fe-4S ferredoxin-type" evidence="1">
    <location>
        <begin position="30"/>
        <end position="61"/>
    </location>
</feature>
<dbReference type="Pfam" id="PF07992">
    <property type="entry name" value="Pyr_redox_2"/>
    <property type="match status" value="1"/>
</dbReference>
<dbReference type="Proteomes" id="UP001628156">
    <property type="component" value="Unassembled WGS sequence"/>
</dbReference>
<dbReference type="InterPro" id="IPR017896">
    <property type="entry name" value="4Fe4S_Fe-S-bd"/>
</dbReference>
<gene>
    <name evidence="2" type="ORF">ENUP19_0274G0047</name>
</gene>
<dbReference type="Pfam" id="PF14691">
    <property type="entry name" value="Fer4_20"/>
    <property type="match status" value="1"/>
</dbReference>
<dbReference type="PROSITE" id="PS51379">
    <property type="entry name" value="4FE4S_FER_2"/>
    <property type="match status" value="1"/>
</dbReference>